<organism evidence="3 4">
    <name type="scientific">Sclerotinia nivalis</name>
    <dbReference type="NCBI Taxonomy" id="352851"/>
    <lineage>
        <taxon>Eukaryota</taxon>
        <taxon>Fungi</taxon>
        <taxon>Dikarya</taxon>
        <taxon>Ascomycota</taxon>
        <taxon>Pezizomycotina</taxon>
        <taxon>Leotiomycetes</taxon>
        <taxon>Helotiales</taxon>
        <taxon>Sclerotiniaceae</taxon>
        <taxon>Sclerotinia</taxon>
    </lineage>
</organism>
<proteinExistence type="predicted"/>
<evidence type="ECO:0000256" key="2">
    <source>
        <dbReference type="SAM" id="Phobius"/>
    </source>
</evidence>
<keyword evidence="4" id="KW-1185">Reference proteome</keyword>
<dbReference type="OrthoDB" id="3557042at2759"/>
<feature type="region of interest" description="Disordered" evidence="1">
    <location>
        <begin position="32"/>
        <end position="148"/>
    </location>
</feature>
<keyword evidence="2" id="KW-0812">Transmembrane</keyword>
<name>A0A9X0AA44_9HELO</name>
<comment type="caution">
    <text evidence="3">The sequence shown here is derived from an EMBL/GenBank/DDBJ whole genome shotgun (WGS) entry which is preliminary data.</text>
</comment>
<reference evidence="3" key="1">
    <citation type="submission" date="2022-11" db="EMBL/GenBank/DDBJ databases">
        <title>Genome Resource of Sclerotinia nivalis Strain SnTB1, a Plant Pathogen Isolated from American Ginseng.</title>
        <authorList>
            <person name="Fan S."/>
        </authorList>
    </citation>
    <scope>NUCLEOTIDE SEQUENCE</scope>
    <source>
        <strain evidence="3">SnTB1</strain>
    </source>
</reference>
<dbReference type="Proteomes" id="UP001152300">
    <property type="component" value="Unassembled WGS sequence"/>
</dbReference>
<dbReference type="AlphaFoldDB" id="A0A9X0AA44"/>
<evidence type="ECO:0000256" key="1">
    <source>
        <dbReference type="SAM" id="MobiDB-lite"/>
    </source>
</evidence>
<keyword evidence="2" id="KW-0472">Membrane</keyword>
<accession>A0A9X0AA44</accession>
<evidence type="ECO:0000313" key="4">
    <source>
        <dbReference type="Proteomes" id="UP001152300"/>
    </source>
</evidence>
<evidence type="ECO:0000313" key="3">
    <source>
        <dbReference type="EMBL" id="KAJ8059080.1"/>
    </source>
</evidence>
<keyword evidence="2" id="KW-1133">Transmembrane helix</keyword>
<sequence length="148" mass="15916">MPSHTTTGIILAVVVVSVVCIIACLHYHRDRGKKWRGPSQCSQTHSSKTRARSTPIIPSLRHGIPGASNFSPSVAPSPSHNRPPPARQATPPQNRQPKESPQPQQPPQTHSTSPQPLRPPARIIIPPPVAGGLYGLKGVFPQPKRGGR</sequence>
<protein>
    <submittedName>
        <fullName evidence="3">Uncharacterized protein</fullName>
    </submittedName>
</protein>
<feature type="compositionally biased region" description="Polar residues" evidence="1">
    <location>
        <begin position="68"/>
        <end position="80"/>
    </location>
</feature>
<feature type="transmembrane region" description="Helical" evidence="2">
    <location>
        <begin position="6"/>
        <end position="27"/>
    </location>
</feature>
<feature type="compositionally biased region" description="Low complexity" evidence="1">
    <location>
        <begin position="87"/>
        <end position="124"/>
    </location>
</feature>
<dbReference type="EMBL" id="JAPEIS010000015">
    <property type="protein sequence ID" value="KAJ8059080.1"/>
    <property type="molecule type" value="Genomic_DNA"/>
</dbReference>
<gene>
    <name evidence="3" type="ORF">OCU04_012056</name>
</gene>